<dbReference type="Gene3D" id="2.40.50.580">
    <property type="match status" value="1"/>
</dbReference>
<gene>
    <name evidence="1 4" type="primary">sfsA</name>
    <name evidence="4" type="ORF">MNR06_08550</name>
</gene>
<evidence type="ECO:0000256" key="1">
    <source>
        <dbReference type="HAMAP-Rule" id="MF_00095"/>
    </source>
</evidence>
<evidence type="ECO:0000259" key="3">
    <source>
        <dbReference type="Pfam" id="PF17746"/>
    </source>
</evidence>
<dbReference type="Pfam" id="PF17746">
    <property type="entry name" value="SfsA_N"/>
    <property type="match status" value="1"/>
</dbReference>
<dbReference type="InterPro" id="IPR041465">
    <property type="entry name" value="SfsA_N"/>
</dbReference>
<dbReference type="InterPro" id="IPR005224">
    <property type="entry name" value="SfsA"/>
</dbReference>
<feature type="domain" description="Sugar fermentation stimulation protein C-terminal" evidence="2">
    <location>
        <begin position="83"/>
        <end position="229"/>
    </location>
</feature>
<comment type="similarity">
    <text evidence="1">Belongs to the SfsA family.</text>
</comment>
<evidence type="ECO:0000259" key="2">
    <source>
        <dbReference type="Pfam" id="PF03749"/>
    </source>
</evidence>
<dbReference type="HAMAP" id="MF_00095">
    <property type="entry name" value="SfsA"/>
    <property type="match status" value="1"/>
</dbReference>
<accession>A0ABY4C4C1</accession>
<evidence type="ECO:0000313" key="5">
    <source>
        <dbReference type="Proteomes" id="UP000830116"/>
    </source>
</evidence>
<feature type="domain" description="SfsA N-terminal OB" evidence="3">
    <location>
        <begin position="13"/>
        <end position="79"/>
    </location>
</feature>
<dbReference type="PANTHER" id="PTHR30545:SF2">
    <property type="entry name" value="SUGAR FERMENTATION STIMULATION PROTEIN A"/>
    <property type="match status" value="1"/>
</dbReference>
<protein>
    <recommendedName>
        <fullName evidence="1">Sugar fermentation stimulation protein homolog</fullName>
    </recommendedName>
</protein>
<evidence type="ECO:0000313" key="4">
    <source>
        <dbReference type="EMBL" id="UOE99744.1"/>
    </source>
</evidence>
<organism evidence="4 5">
    <name type="scientific">Bdellovibrio reynosensis</name>
    <dbReference type="NCBI Taxonomy" id="2835041"/>
    <lineage>
        <taxon>Bacteria</taxon>
        <taxon>Pseudomonadati</taxon>
        <taxon>Bdellovibrionota</taxon>
        <taxon>Bdellovibrionia</taxon>
        <taxon>Bdellovibrionales</taxon>
        <taxon>Pseudobdellovibrionaceae</taxon>
        <taxon>Bdellovibrio</taxon>
    </lineage>
</organism>
<dbReference type="CDD" id="cd22359">
    <property type="entry name" value="SfsA-like_bacterial"/>
    <property type="match status" value="1"/>
</dbReference>
<reference evidence="4" key="1">
    <citation type="submission" date="2022-03" db="EMBL/GenBank/DDBJ databases">
        <title>Genome Identification and Characterization of new species Bdellovibrio reynosense LBG001 sp. nov. from a Mexico soil sample.</title>
        <authorList>
            <person name="Camilli A."/>
            <person name="Ajao Y."/>
            <person name="Guo X."/>
        </authorList>
    </citation>
    <scope>NUCLEOTIDE SEQUENCE</scope>
    <source>
        <strain evidence="4">LBG001</strain>
    </source>
</reference>
<dbReference type="Proteomes" id="UP000830116">
    <property type="component" value="Chromosome"/>
</dbReference>
<dbReference type="InterPro" id="IPR040452">
    <property type="entry name" value="SfsA_C"/>
</dbReference>
<dbReference type="Pfam" id="PF03749">
    <property type="entry name" value="SfsA"/>
    <property type="match status" value="1"/>
</dbReference>
<keyword evidence="5" id="KW-1185">Reference proteome</keyword>
<sequence>MKFSSKLQEGVFLKRYKRFFADIDFQGQVVTAHCPNTGSLKSINNPGQACLFSESKNPERKLKFTLEMIKSPSGSWVGVNTATPNTVVKEALQNVVGRNDVTGSFAAWSAFHEVKPEYKINAETRLDFGLKSQNSDKVHFIEVKNVTLAEEGIAKFPDAVSERAQKHLRELMNLIEQGHSAEIVFTIQRDDCHTFAPADDIDPEYGRLLREAQSKGLKISPLVVDLQPDEVSLSDKILAVSL</sequence>
<dbReference type="RefSeq" id="WP_243534941.1">
    <property type="nucleotide sequence ID" value="NZ_CP093442.1"/>
</dbReference>
<dbReference type="Gene3D" id="3.40.1350.60">
    <property type="match status" value="1"/>
</dbReference>
<proteinExistence type="inferred from homology"/>
<name>A0ABY4C4C1_9BACT</name>
<dbReference type="NCBIfam" id="TIGR00230">
    <property type="entry name" value="sfsA"/>
    <property type="match status" value="1"/>
</dbReference>
<dbReference type="PANTHER" id="PTHR30545">
    <property type="entry name" value="SUGAR FERMENTATION STIMULATION PROTEIN A"/>
    <property type="match status" value="1"/>
</dbReference>
<dbReference type="EMBL" id="CP093442">
    <property type="protein sequence ID" value="UOE99744.1"/>
    <property type="molecule type" value="Genomic_DNA"/>
</dbReference>